<proteinExistence type="predicted"/>
<dbReference type="AlphaFoldDB" id="A0A014ND84"/>
<name>A0A014ND84_9HYPO</name>
<gene>
    <name evidence="2" type="ORF">X797_007403</name>
</gene>
<dbReference type="eggNOG" id="ENOG502RNKU">
    <property type="taxonomic scope" value="Eukaryota"/>
</dbReference>
<organism evidence="2 3">
    <name type="scientific">Metarhizium robertsii</name>
    <dbReference type="NCBI Taxonomy" id="568076"/>
    <lineage>
        <taxon>Eukaryota</taxon>
        <taxon>Fungi</taxon>
        <taxon>Dikarya</taxon>
        <taxon>Ascomycota</taxon>
        <taxon>Pezizomycotina</taxon>
        <taxon>Sordariomycetes</taxon>
        <taxon>Hypocreomycetidae</taxon>
        <taxon>Hypocreales</taxon>
        <taxon>Clavicipitaceae</taxon>
        <taxon>Metarhizium</taxon>
    </lineage>
</organism>
<dbReference type="EMBL" id="JELW01000018">
    <property type="protein sequence ID" value="EXU99592.1"/>
    <property type="molecule type" value="Genomic_DNA"/>
</dbReference>
<feature type="signal peptide" evidence="1">
    <location>
        <begin position="1"/>
        <end position="18"/>
    </location>
</feature>
<evidence type="ECO:0000313" key="3">
    <source>
        <dbReference type="Proteomes" id="UP000030151"/>
    </source>
</evidence>
<protein>
    <submittedName>
        <fullName evidence="2">3-hydroxy-3-methylglutaryl-coenzyme A reductase</fullName>
    </submittedName>
</protein>
<dbReference type="OrthoDB" id="10425458at2759"/>
<dbReference type="Proteomes" id="UP000030151">
    <property type="component" value="Unassembled WGS sequence"/>
</dbReference>
<accession>A0A014ND84</accession>
<evidence type="ECO:0000313" key="2">
    <source>
        <dbReference type="EMBL" id="EXU99592.1"/>
    </source>
</evidence>
<keyword evidence="1" id="KW-0732">Signal</keyword>
<feature type="chain" id="PRO_5001473083" evidence="1">
    <location>
        <begin position="19"/>
        <end position="129"/>
    </location>
</feature>
<sequence>MRFSIVSAVIASAALVAAAPASEPGKREMNLGGIPGSGLIGGSGSGAANGVTDAFQQALALLFGAGDAVLNNPLDAVTKLFTNPTQAPADIAKNLMGSVTGLAKGAGNVVTAVPKGVGQDMAKAGGKTN</sequence>
<comment type="caution">
    <text evidence="2">The sequence shown here is derived from an EMBL/GenBank/DDBJ whole genome shotgun (WGS) entry which is preliminary data.</text>
</comment>
<reference evidence="2 3" key="1">
    <citation type="submission" date="2014-02" db="EMBL/GenBank/DDBJ databases">
        <title>The genome sequence of the entomopathogenic fungus Metarhizium robertsii ARSEF 2575.</title>
        <authorList>
            <person name="Giuliano Garisto Donzelli B."/>
            <person name="Roe B.A."/>
            <person name="Macmil S.L."/>
            <person name="Krasnoff S.B."/>
            <person name="Gibson D.M."/>
        </authorList>
    </citation>
    <scope>NUCLEOTIDE SEQUENCE [LARGE SCALE GENOMIC DNA]</scope>
    <source>
        <strain evidence="2 3">ARSEF 2575</strain>
    </source>
</reference>
<evidence type="ECO:0000256" key="1">
    <source>
        <dbReference type="SAM" id="SignalP"/>
    </source>
</evidence>
<dbReference type="HOGENOM" id="CLU_156710_0_0_1"/>